<feature type="region of interest" description="Disordered" evidence="1">
    <location>
        <begin position="1"/>
        <end position="20"/>
    </location>
</feature>
<evidence type="ECO:0000256" key="1">
    <source>
        <dbReference type="SAM" id="MobiDB-lite"/>
    </source>
</evidence>
<organism evidence="2 3">
    <name type="scientific">Plakobranchus ocellatus</name>
    <dbReference type="NCBI Taxonomy" id="259542"/>
    <lineage>
        <taxon>Eukaryota</taxon>
        <taxon>Metazoa</taxon>
        <taxon>Spiralia</taxon>
        <taxon>Lophotrochozoa</taxon>
        <taxon>Mollusca</taxon>
        <taxon>Gastropoda</taxon>
        <taxon>Heterobranchia</taxon>
        <taxon>Euthyneura</taxon>
        <taxon>Panpulmonata</taxon>
        <taxon>Sacoglossa</taxon>
        <taxon>Placobranchoidea</taxon>
        <taxon>Plakobranchidae</taxon>
        <taxon>Plakobranchus</taxon>
    </lineage>
</organism>
<gene>
    <name evidence="2" type="ORF">PoB_004949000</name>
</gene>
<keyword evidence="3" id="KW-1185">Reference proteome</keyword>
<accession>A0AAV4BUJ9</accession>
<feature type="non-terminal residue" evidence="2">
    <location>
        <position position="59"/>
    </location>
</feature>
<name>A0AAV4BUJ9_9GAST</name>
<evidence type="ECO:0000313" key="2">
    <source>
        <dbReference type="EMBL" id="GFO22985.1"/>
    </source>
</evidence>
<reference evidence="2 3" key="1">
    <citation type="journal article" date="2021" name="Elife">
        <title>Chloroplast acquisition without the gene transfer in kleptoplastic sea slugs, Plakobranchus ocellatus.</title>
        <authorList>
            <person name="Maeda T."/>
            <person name="Takahashi S."/>
            <person name="Yoshida T."/>
            <person name="Shimamura S."/>
            <person name="Takaki Y."/>
            <person name="Nagai Y."/>
            <person name="Toyoda A."/>
            <person name="Suzuki Y."/>
            <person name="Arimoto A."/>
            <person name="Ishii H."/>
            <person name="Satoh N."/>
            <person name="Nishiyama T."/>
            <person name="Hasebe M."/>
            <person name="Maruyama T."/>
            <person name="Minagawa J."/>
            <person name="Obokata J."/>
            <person name="Shigenobu S."/>
        </authorList>
    </citation>
    <scope>NUCLEOTIDE SEQUENCE [LARGE SCALE GENOMIC DNA]</scope>
</reference>
<sequence length="59" mass="6718">MPGRKWRGSNPGQRDPCRSQGGLAIHCATDIPDKIFESMFSKIIKRTEEKVRTEQGENE</sequence>
<protein>
    <submittedName>
        <fullName evidence="2">Uncharacterized protein</fullName>
    </submittedName>
</protein>
<proteinExistence type="predicted"/>
<comment type="caution">
    <text evidence="2">The sequence shown here is derived from an EMBL/GenBank/DDBJ whole genome shotgun (WGS) entry which is preliminary data.</text>
</comment>
<evidence type="ECO:0000313" key="3">
    <source>
        <dbReference type="Proteomes" id="UP000735302"/>
    </source>
</evidence>
<dbReference type="EMBL" id="BLXT01005484">
    <property type="protein sequence ID" value="GFO22985.1"/>
    <property type="molecule type" value="Genomic_DNA"/>
</dbReference>
<dbReference type="Proteomes" id="UP000735302">
    <property type="component" value="Unassembled WGS sequence"/>
</dbReference>
<dbReference type="AlphaFoldDB" id="A0AAV4BUJ9"/>